<gene>
    <name evidence="1" type="ORF">BS47DRAFT_1485573</name>
</gene>
<dbReference type="Proteomes" id="UP000886523">
    <property type="component" value="Unassembled WGS sequence"/>
</dbReference>
<sequence>MRSMTASEMASHASFWEQCGSVRMQKPEIRNSTQRHRKLRAHTVGRIHCLGGIPGEVISSLETFATAASDMLHSSGASGMPQRLQSTAPWCPGASGRGHMLWNISDFPDQWSRQCGLLHSPPPSLCPVVGPEWQTTSTKRHSPSFIRLSWPGGEGSSFERLTQGVPVVTTIFLH</sequence>
<evidence type="ECO:0000313" key="1">
    <source>
        <dbReference type="EMBL" id="KAF9513614.1"/>
    </source>
</evidence>
<accession>A0A9P6AXH6</accession>
<name>A0A9P6AXH6_9AGAM</name>
<dbReference type="EMBL" id="MU128970">
    <property type="protein sequence ID" value="KAF9513614.1"/>
    <property type="molecule type" value="Genomic_DNA"/>
</dbReference>
<evidence type="ECO:0000313" key="2">
    <source>
        <dbReference type="Proteomes" id="UP000886523"/>
    </source>
</evidence>
<reference evidence="1" key="1">
    <citation type="journal article" date="2020" name="Nat. Commun.">
        <title>Large-scale genome sequencing of mycorrhizal fungi provides insights into the early evolution of symbiotic traits.</title>
        <authorList>
            <person name="Miyauchi S."/>
            <person name="Kiss E."/>
            <person name="Kuo A."/>
            <person name="Drula E."/>
            <person name="Kohler A."/>
            <person name="Sanchez-Garcia M."/>
            <person name="Morin E."/>
            <person name="Andreopoulos B."/>
            <person name="Barry K.W."/>
            <person name="Bonito G."/>
            <person name="Buee M."/>
            <person name="Carver A."/>
            <person name="Chen C."/>
            <person name="Cichocki N."/>
            <person name="Clum A."/>
            <person name="Culley D."/>
            <person name="Crous P.W."/>
            <person name="Fauchery L."/>
            <person name="Girlanda M."/>
            <person name="Hayes R.D."/>
            <person name="Keri Z."/>
            <person name="LaButti K."/>
            <person name="Lipzen A."/>
            <person name="Lombard V."/>
            <person name="Magnuson J."/>
            <person name="Maillard F."/>
            <person name="Murat C."/>
            <person name="Nolan M."/>
            <person name="Ohm R.A."/>
            <person name="Pangilinan J."/>
            <person name="Pereira M.F."/>
            <person name="Perotto S."/>
            <person name="Peter M."/>
            <person name="Pfister S."/>
            <person name="Riley R."/>
            <person name="Sitrit Y."/>
            <person name="Stielow J.B."/>
            <person name="Szollosi G."/>
            <person name="Zifcakova L."/>
            <person name="Stursova M."/>
            <person name="Spatafora J.W."/>
            <person name="Tedersoo L."/>
            <person name="Vaario L.M."/>
            <person name="Yamada A."/>
            <person name="Yan M."/>
            <person name="Wang P."/>
            <person name="Xu J."/>
            <person name="Bruns T."/>
            <person name="Baldrian P."/>
            <person name="Vilgalys R."/>
            <person name="Dunand C."/>
            <person name="Henrissat B."/>
            <person name="Grigoriev I.V."/>
            <person name="Hibbett D."/>
            <person name="Nagy L.G."/>
            <person name="Martin F.M."/>
        </authorList>
    </citation>
    <scope>NUCLEOTIDE SEQUENCE</scope>
    <source>
        <strain evidence="1">UP504</strain>
    </source>
</reference>
<proteinExistence type="predicted"/>
<keyword evidence="2" id="KW-1185">Reference proteome</keyword>
<dbReference type="AlphaFoldDB" id="A0A9P6AXH6"/>
<comment type="caution">
    <text evidence="1">The sequence shown here is derived from an EMBL/GenBank/DDBJ whole genome shotgun (WGS) entry which is preliminary data.</text>
</comment>
<protein>
    <submittedName>
        <fullName evidence="1">Uncharacterized protein</fullName>
    </submittedName>
</protein>
<organism evidence="1 2">
    <name type="scientific">Hydnum rufescens UP504</name>
    <dbReference type="NCBI Taxonomy" id="1448309"/>
    <lineage>
        <taxon>Eukaryota</taxon>
        <taxon>Fungi</taxon>
        <taxon>Dikarya</taxon>
        <taxon>Basidiomycota</taxon>
        <taxon>Agaricomycotina</taxon>
        <taxon>Agaricomycetes</taxon>
        <taxon>Cantharellales</taxon>
        <taxon>Hydnaceae</taxon>
        <taxon>Hydnum</taxon>
    </lineage>
</organism>